<name>A0A8X6WUQ3_9ARAC</name>
<dbReference type="EMBL" id="BMAV01002295">
    <property type="protein sequence ID" value="GFY41110.1"/>
    <property type="molecule type" value="Genomic_DNA"/>
</dbReference>
<evidence type="ECO:0000313" key="4">
    <source>
        <dbReference type="Proteomes" id="UP000886998"/>
    </source>
</evidence>
<proteinExistence type="predicted"/>
<feature type="compositionally biased region" description="Basic and acidic residues" evidence="1">
    <location>
        <begin position="22"/>
        <end position="42"/>
    </location>
</feature>
<dbReference type="Proteomes" id="UP000886998">
    <property type="component" value="Unassembled WGS sequence"/>
</dbReference>
<gene>
    <name evidence="2" type="ORF">TNIN_176751</name>
    <name evidence="3" type="ORF">TNIN_255531</name>
</gene>
<evidence type="ECO:0000313" key="2">
    <source>
        <dbReference type="EMBL" id="GFY41110.1"/>
    </source>
</evidence>
<dbReference type="OrthoDB" id="6449820at2759"/>
<organism evidence="2 4">
    <name type="scientific">Trichonephila inaurata madagascariensis</name>
    <dbReference type="NCBI Taxonomy" id="2747483"/>
    <lineage>
        <taxon>Eukaryota</taxon>
        <taxon>Metazoa</taxon>
        <taxon>Ecdysozoa</taxon>
        <taxon>Arthropoda</taxon>
        <taxon>Chelicerata</taxon>
        <taxon>Arachnida</taxon>
        <taxon>Araneae</taxon>
        <taxon>Araneomorphae</taxon>
        <taxon>Entelegynae</taxon>
        <taxon>Araneoidea</taxon>
        <taxon>Nephilidae</taxon>
        <taxon>Trichonephila</taxon>
        <taxon>Trichonephila inaurata</taxon>
    </lineage>
</organism>
<evidence type="ECO:0000313" key="3">
    <source>
        <dbReference type="EMBL" id="GFY47516.1"/>
    </source>
</evidence>
<comment type="caution">
    <text evidence="2">The sequence shown here is derived from an EMBL/GenBank/DDBJ whole genome shotgun (WGS) entry which is preliminary data.</text>
</comment>
<sequence length="89" mass="10279">MKGSMLPYLFSFILMTDESGGEDEKKRTTTPREEESAKEARNKQHRKKSPRKRSVYPLDAEIKSLLLEKATPLDPQITLRLISCEFHSI</sequence>
<evidence type="ECO:0000256" key="1">
    <source>
        <dbReference type="SAM" id="MobiDB-lite"/>
    </source>
</evidence>
<dbReference type="EMBL" id="BMAV01005989">
    <property type="protein sequence ID" value="GFY47516.1"/>
    <property type="molecule type" value="Genomic_DNA"/>
</dbReference>
<reference evidence="2" key="1">
    <citation type="submission" date="2020-08" db="EMBL/GenBank/DDBJ databases">
        <title>Multicomponent nature underlies the extraordinary mechanical properties of spider dragline silk.</title>
        <authorList>
            <person name="Kono N."/>
            <person name="Nakamura H."/>
            <person name="Mori M."/>
            <person name="Yoshida Y."/>
            <person name="Ohtoshi R."/>
            <person name="Malay A.D."/>
            <person name="Moran D.A.P."/>
            <person name="Tomita M."/>
            <person name="Numata K."/>
            <person name="Arakawa K."/>
        </authorList>
    </citation>
    <scope>NUCLEOTIDE SEQUENCE</scope>
</reference>
<accession>A0A8X6WUQ3</accession>
<feature type="compositionally biased region" description="Basic residues" evidence="1">
    <location>
        <begin position="43"/>
        <end position="54"/>
    </location>
</feature>
<dbReference type="AlphaFoldDB" id="A0A8X6WUQ3"/>
<protein>
    <submittedName>
        <fullName evidence="2">Uncharacterized protein</fullName>
    </submittedName>
</protein>
<feature type="region of interest" description="Disordered" evidence="1">
    <location>
        <begin position="19"/>
        <end position="55"/>
    </location>
</feature>
<keyword evidence="4" id="KW-1185">Reference proteome</keyword>